<name>B9EWX2_ORYSJ</name>
<protein>
    <submittedName>
        <fullName evidence="2">Uncharacterized protein</fullName>
    </submittedName>
</protein>
<organism evidence="2">
    <name type="scientific">Oryza sativa subsp. japonica</name>
    <name type="common">Rice</name>
    <dbReference type="NCBI Taxonomy" id="39947"/>
    <lineage>
        <taxon>Eukaryota</taxon>
        <taxon>Viridiplantae</taxon>
        <taxon>Streptophyta</taxon>
        <taxon>Embryophyta</taxon>
        <taxon>Tracheophyta</taxon>
        <taxon>Spermatophyta</taxon>
        <taxon>Magnoliopsida</taxon>
        <taxon>Liliopsida</taxon>
        <taxon>Poales</taxon>
        <taxon>Poaceae</taxon>
        <taxon>BOP clade</taxon>
        <taxon>Oryzoideae</taxon>
        <taxon>Oryzeae</taxon>
        <taxon>Oryzinae</taxon>
        <taxon>Oryza</taxon>
        <taxon>Oryza sativa</taxon>
    </lineage>
</organism>
<gene>
    <name evidence="2" type="ORF">OsJ_01879</name>
</gene>
<feature type="region of interest" description="Disordered" evidence="1">
    <location>
        <begin position="16"/>
        <end position="38"/>
    </location>
</feature>
<reference evidence="2" key="2">
    <citation type="submission" date="2008-12" db="EMBL/GenBank/DDBJ databases">
        <title>Improved gene annotation of the rice (Oryza sativa) genomes.</title>
        <authorList>
            <person name="Wang J."/>
            <person name="Li R."/>
            <person name="Fan W."/>
            <person name="Huang Q."/>
            <person name="Zhang J."/>
            <person name="Zhou Y."/>
            <person name="Hu Y."/>
            <person name="Zi S."/>
            <person name="Li J."/>
            <person name="Ni P."/>
            <person name="Zheng H."/>
            <person name="Zhang Y."/>
            <person name="Zhao M."/>
            <person name="Hao Q."/>
            <person name="McDermott J."/>
            <person name="Samudrala R."/>
            <person name="Kristiansen K."/>
            <person name="Wong G.K.-S."/>
        </authorList>
    </citation>
    <scope>NUCLEOTIDE SEQUENCE</scope>
</reference>
<dbReference type="AlphaFoldDB" id="B9EWX2"/>
<reference evidence="2" key="1">
    <citation type="journal article" date="2005" name="PLoS Biol.">
        <title>The genomes of Oryza sativa: a history of duplications.</title>
        <authorList>
            <person name="Yu J."/>
            <person name="Wang J."/>
            <person name="Lin W."/>
            <person name="Li S."/>
            <person name="Li H."/>
            <person name="Zhou J."/>
            <person name="Ni P."/>
            <person name="Dong W."/>
            <person name="Hu S."/>
            <person name="Zeng C."/>
            <person name="Zhang J."/>
            <person name="Zhang Y."/>
            <person name="Li R."/>
            <person name="Xu Z."/>
            <person name="Li S."/>
            <person name="Li X."/>
            <person name="Zheng H."/>
            <person name="Cong L."/>
            <person name="Lin L."/>
            <person name="Yin J."/>
            <person name="Geng J."/>
            <person name="Li G."/>
            <person name="Shi J."/>
            <person name="Liu J."/>
            <person name="Lv H."/>
            <person name="Li J."/>
            <person name="Wang J."/>
            <person name="Deng Y."/>
            <person name="Ran L."/>
            <person name="Shi X."/>
            <person name="Wang X."/>
            <person name="Wu Q."/>
            <person name="Li C."/>
            <person name="Ren X."/>
            <person name="Wang J."/>
            <person name="Wang X."/>
            <person name="Li D."/>
            <person name="Liu D."/>
            <person name="Zhang X."/>
            <person name="Ji Z."/>
            <person name="Zhao W."/>
            <person name="Sun Y."/>
            <person name="Zhang Z."/>
            <person name="Bao J."/>
            <person name="Han Y."/>
            <person name="Dong L."/>
            <person name="Ji J."/>
            <person name="Chen P."/>
            <person name="Wu S."/>
            <person name="Liu J."/>
            <person name="Xiao Y."/>
            <person name="Bu D."/>
            <person name="Tan J."/>
            <person name="Yang L."/>
            <person name="Ye C."/>
            <person name="Zhang J."/>
            <person name="Xu J."/>
            <person name="Zhou Y."/>
            <person name="Yu Y."/>
            <person name="Zhang B."/>
            <person name="Zhuang S."/>
            <person name="Wei H."/>
            <person name="Liu B."/>
            <person name="Lei M."/>
            <person name="Yu H."/>
            <person name="Li Y."/>
            <person name="Xu H."/>
            <person name="Wei S."/>
            <person name="He X."/>
            <person name="Fang L."/>
            <person name="Zhang Z."/>
            <person name="Zhang Y."/>
            <person name="Huang X."/>
            <person name="Su Z."/>
            <person name="Tong W."/>
            <person name="Li J."/>
            <person name="Tong Z."/>
            <person name="Li S."/>
            <person name="Ye J."/>
            <person name="Wang L."/>
            <person name="Fang L."/>
            <person name="Lei T."/>
            <person name="Chen C."/>
            <person name="Chen H."/>
            <person name="Xu Z."/>
            <person name="Li H."/>
            <person name="Huang H."/>
            <person name="Zhang F."/>
            <person name="Xu H."/>
            <person name="Li N."/>
            <person name="Zhao C."/>
            <person name="Li S."/>
            <person name="Dong L."/>
            <person name="Huang Y."/>
            <person name="Li L."/>
            <person name="Xi Y."/>
            <person name="Qi Q."/>
            <person name="Li W."/>
            <person name="Zhang B."/>
            <person name="Hu W."/>
            <person name="Zhang Y."/>
            <person name="Tian X."/>
            <person name="Jiao Y."/>
            <person name="Liang X."/>
            <person name="Jin J."/>
            <person name="Gao L."/>
            <person name="Zheng W."/>
            <person name="Hao B."/>
            <person name="Liu S."/>
            <person name="Wang W."/>
            <person name="Yuan L."/>
            <person name="Cao M."/>
            <person name="McDermott J."/>
            <person name="Samudrala R."/>
            <person name="Wang J."/>
            <person name="Wong G.K."/>
            <person name="Yang H."/>
        </authorList>
    </citation>
    <scope>NUCLEOTIDE SEQUENCE [LARGE SCALE GENOMIC DNA]</scope>
</reference>
<accession>B9EWX2</accession>
<sequence>MGRQWQRVEIRRKGWAARDGGGDGAKLTRHNGGADGMRTGSAKSVVASLNISQLATSSESSQPLNQRVFDAKPLDQLTSDANRNKSGLINSPTQNVRQCKTPADCRT</sequence>
<evidence type="ECO:0000313" key="2">
    <source>
        <dbReference type="EMBL" id="EEE54628.1"/>
    </source>
</evidence>
<proteinExistence type="predicted"/>
<feature type="compositionally biased region" description="Polar residues" evidence="1">
    <location>
        <begin position="79"/>
        <end position="98"/>
    </location>
</feature>
<evidence type="ECO:0000256" key="1">
    <source>
        <dbReference type="SAM" id="MobiDB-lite"/>
    </source>
</evidence>
<feature type="region of interest" description="Disordered" evidence="1">
    <location>
        <begin position="79"/>
        <end position="107"/>
    </location>
</feature>
<dbReference type="EMBL" id="CM000138">
    <property type="protein sequence ID" value="EEE54628.1"/>
    <property type="molecule type" value="Genomic_DNA"/>
</dbReference>
<dbReference type="Proteomes" id="UP000007752">
    <property type="component" value="Chromosome 1"/>
</dbReference>